<evidence type="ECO:0000313" key="3">
    <source>
        <dbReference type="Proteomes" id="UP000436088"/>
    </source>
</evidence>
<dbReference type="Proteomes" id="UP000436088">
    <property type="component" value="Unassembled WGS sequence"/>
</dbReference>
<dbReference type="PANTHER" id="PTHR33448:SF10">
    <property type="entry name" value="PROTAMINE P1 FAMILY PROTEIN"/>
    <property type="match status" value="1"/>
</dbReference>
<accession>A0A6A2WX98</accession>
<reference evidence="2" key="1">
    <citation type="submission" date="2019-09" db="EMBL/GenBank/DDBJ databases">
        <title>Draft genome information of white flower Hibiscus syriacus.</title>
        <authorList>
            <person name="Kim Y.-M."/>
        </authorList>
    </citation>
    <scope>NUCLEOTIDE SEQUENCE [LARGE SCALE GENOMIC DNA]</scope>
    <source>
        <strain evidence="2">YM2019G1</strain>
    </source>
</reference>
<evidence type="ECO:0000256" key="1">
    <source>
        <dbReference type="SAM" id="MobiDB-lite"/>
    </source>
</evidence>
<comment type="caution">
    <text evidence="2">The sequence shown here is derived from an EMBL/GenBank/DDBJ whole genome shotgun (WGS) entry which is preliminary data.</text>
</comment>
<feature type="compositionally biased region" description="Basic residues" evidence="1">
    <location>
        <begin position="25"/>
        <end position="37"/>
    </location>
</feature>
<sequence length="354" mass="40249">MKLSSKPTSSPCGPEKYPPQLMRFLRSKSASRSRGRSRSSPMFVKRKNAANEIQEPSSPKVTCMGQVRVKQTRSKSGPPGNGRFKWIADALFCHSFTGKVKVKPLVTPQEKWGRFFFGSCIKPNAREDLSKIEGNEEEAKIFTSSSCSSPPKIALSLTHCRSAPYRSSSLAYRFWEAPLASHGTNQETEIENRVSKEEKPESEKESMSENSNHGTQMDSETEENPDFCKKIEEKNGNNEESKTEEMGNVRPLILTRCVNQNRQEQLRCPTPSSNEFLEEENVGFHVIHFISFRYLLSNFLNIFHPVTKKHLDASTMPLSLTFRSLLSSRARPPRYEVALVCIWYFLGVNYVFSI</sequence>
<organism evidence="2 3">
    <name type="scientific">Hibiscus syriacus</name>
    <name type="common">Rose of Sharon</name>
    <dbReference type="NCBI Taxonomy" id="106335"/>
    <lineage>
        <taxon>Eukaryota</taxon>
        <taxon>Viridiplantae</taxon>
        <taxon>Streptophyta</taxon>
        <taxon>Embryophyta</taxon>
        <taxon>Tracheophyta</taxon>
        <taxon>Spermatophyta</taxon>
        <taxon>Magnoliopsida</taxon>
        <taxon>eudicotyledons</taxon>
        <taxon>Gunneridae</taxon>
        <taxon>Pentapetalae</taxon>
        <taxon>rosids</taxon>
        <taxon>malvids</taxon>
        <taxon>Malvales</taxon>
        <taxon>Malvaceae</taxon>
        <taxon>Malvoideae</taxon>
        <taxon>Hibiscus</taxon>
    </lineage>
</organism>
<gene>
    <name evidence="2" type="ORF">F3Y22_tig00112503pilonHSYRG00076</name>
</gene>
<keyword evidence="3" id="KW-1185">Reference proteome</keyword>
<dbReference type="EMBL" id="VEPZ02001598">
    <property type="protein sequence ID" value="KAE8666228.1"/>
    <property type="molecule type" value="Genomic_DNA"/>
</dbReference>
<feature type="region of interest" description="Disordered" evidence="1">
    <location>
        <begin position="182"/>
        <end position="225"/>
    </location>
</feature>
<evidence type="ECO:0000313" key="2">
    <source>
        <dbReference type="EMBL" id="KAE8666228.1"/>
    </source>
</evidence>
<feature type="compositionally biased region" description="Polar residues" evidence="1">
    <location>
        <begin position="1"/>
        <end position="11"/>
    </location>
</feature>
<dbReference type="AlphaFoldDB" id="A0A6A2WX98"/>
<dbReference type="PANTHER" id="PTHR33448">
    <property type="entry name" value="CHLOROPLAST PROTEIN HCF243-RELATED"/>
    <property type="match status" value="1"/>
</dbReference>
<name>A0A6A2WX98_HIBSY</name>
<feature type="compositionally biased region" description="Basic and acidic residues" evidence="1">
    <location>
        <begin position="190"/>
        <end position="207"/>
    </location>
</feature>
<protein>
    <submittedName>
        <fullName evidence="2">Uncharacterized protein</fullName>
    </submittedName>
</protein>
<proteinExistence type="predicted"/>
<feature type="region of interest" description="Disordered" evidence="1">
    <location>
        <begin position="1"/>
        <end position="59"/>
    </location>
</feature>